<gene>
    <name evidence="6" type="ORF">DEU51_118114</name>
</gene>
<organism evidence="6 7">
    <name type="scientific">Pseudomonas jessenii</name>
    <dbReference type="NCBI Taxonomy" id="77298"/>
    <lineage>
        <taxon>Bacteria</taxon>
        <taxon>Pseudomonadati</taxon>
        <taxon>Pseudomonadota</taxon>
        <taxon>Gammaproteobacteria</taxon>
        <taxon>Pseudomonadales</taxon>
        <taxon>Pseudomonadaceae</taxon>
        <taxon>Pseudomonas</taxon>
    </lineage>
</organism>
<feature type="domain" description="HTH lysR-type" evidence="5">
    <location>
        <begin position="57"/>
        <end position="108"/>
    </location>
</feature>
<keyword evidence="3" id="KW-0238">DNA-binding</keyword>
<evidence type="ECO:0000256" key="4">
    <source>
        <dbReference type="ARBA" id="ARBA00023163"/>
    </source>
</evidence>
<dbReference type="Pfam" id="PF00126">
    <property type="entry name" value="HTH_1"/>
    <property type="match status" value="1"/>
</dbReference>
<evidence type="ECO:0000259" key="5">
    <source>
        <dbReference type="PROSITE" id="PS50931"/>
    </source>
</evidence>
<comment type="similarity">
    <text evidence="1">Belongs to the LysR transcriptional regulatory family.</text>
</comment>
<evidence type="ECO:0000313" key="7">
    <source>
        <dbReference type="Proteomes" id="UP000255365"/>
    </source>
</evidence>
<dbReference type="PANTHER" id="PTHR30537">
    <property type="entry name" value="HTH-TYPE TRANSCRIPTIONAL REGULATOR"/>
    <property type="match status" value="1"/>
</dbReference>
<dbReference type="PROSITE" id="PS50931">
    <property type="entry name" value="HTH_LYSR"/>
    <property type="match status" value="1"/>
</dbReference>
<dbReference type="Pfam" id="PF03466">
    <property type="entry name" value="LysR_substrate"/>
    <property type="match status" value="1"/>
</dbReference>
<dbReference type="InterPro" id="IPR000847">
    <property type="entry name" value="LysR_HTH_N"/>
</dbReference>
<protein>
    <submittedName>
        <fullName evidence="6">LysR family transcriptional regulator</fullName>
    </submittedName>
</protein>
<dbReference type="Proteomes" id="UP000255365">
    <property type="component" value="Unassembled WGS sequence"/>
</dbReference>
<proteinExistence type="inferred from homology"/>
<dbReference type="Gene3D" id="1.10.10.10">
    <property type="entry name" value="Winged helix-like DNA-binding domain superfamily/Winged helix DNA-binding domain"/>
    <property type="match status" value="1"/>
</dbReference>
<dbReference type="InterPro" id="IPR058163">
    <property type="entry name" value="LysR-type_TF_proteobact-type"/>
</dbReference>
<dbReference type="PANTHER" id="PTHR30537:SF71">
    <property type="entry name" value="TRANSCRIPTIONAL REGULATORY PROTEIN"/>
    <property type="match status" value="1"/>
</dbReference>
<evidence type="ECO:0000313" key="6">
    <source>
        <dbReference type="EMBL" id="RDL14775.1"/>
    </source>
</evidence>
<dbReference type="FunFam" id="3.40.190.290:FF:000001">
    <property type="entry name" value="Transcriptional regulator, LysR family"/>
    <property type="match status" value="1"/>
</dbReference>
<keyword evidence="4" id="KW-0804">Transcription</keyword>
<dbReference type="Gene3D" id="3.40.190.290">
    <property type="match status" value="1"/>
</dbReference>
<dbReference type="CDD" id="cd08422">
    <property type="entry name" value="PBP2_CrgA_like"/>
    <property type="match status" value="1"/>
</dbReference>
<dbReference type="FunFam" id="1.10.10.10:FF:000001">
    <property type="entry name" value="LysR family transcriptional regulator"/>
    <property type="match status" value="1"/>
</dbReference>
<dbReference type="GO" id="GO:0006351">
    <property type="term" value="P:DNA-templated transcription"/>
    <property type="evidence" value="ECO:0007669"/>
    <property type="project" value="TreeGrafter"/>
</dbReference>
<evidence type="ECO:0000256" key="3">
    <source>
        <dbReference type="ARBA" id="ARBA00023125"/>
    </source>
</evidence>
<name>A0A370S4U4_PSEJE</name>
<dbReference type="GO" id="GO:0003700">
    <property type="term" value="F:DNA-binding transcription factor activity"/>
    <property type="evidence" value="ECO:0007669"/>
    <property type="project" value="InterPro"/>
</dbReference>
<dbReference type="InterPro" id="IPR036390">
    <property type="entry name" value="WH_DNA-bd_sf"/>
</dbReference>
<evidence type="ECO:0000256" key="2">
    <source>
        <dbReference type="ARBA" id="ARBA00023015"/>
    </source>
</evidence>
<dbReference type="EMBL" id="QRAV01000018">
    <property type="protein sequence ID" value="RDL14775.1"/>
    <property type="molecule type" value="Genomic_DNA"/>
</dbReference>
<evidence type="ECO:0000256" key="1">
    <source>
        <dbReference type="ARBA" id="ARBA00009437"/>
    </source>
</evidence>
<dbReference type="InterPro" id="IPR005119">
    <property type="entry name" value="LysR_subst-bd"/>
</dbReference>
<reference evidence="6 7" key="1">
    <citation type="submission" date="2018-07" db="EMBL/GenBank/DDBJ databases">
        <title>Genome sequencing of rice bacterial endophytes.</title>
        <authorList>
            <person name="Venturi V."/>
        </authorList>
    </citation>
    <scope>NUCLEOTIDE SEQUENCE [LARGE SCALE GENOMIC DNA]</scope>
    <source>
        <strain evidence="6 7">E2333</strain>
    </source>
</reference>
<keyword evidence="2" id="KW-0805">Transcription regulation</keyword>
<comment type="caution">
    <text evidence="6">The sequence shown here is derived from an EMBL/GenBank/DDBJ whole genome shotgun (WGS) entry which is preliminary data.</text>
</comment>
<dbReference type="InterPro" id="IPR036388">
    <property type="entry name" value="WH-like_DNA-bd_sf"/>
</dbReference>
<dbReference type="SUPFAM" id="SSF46785">
    <property type="entry name" value="Winged helix' DNA-binding domain"/>
    <property type="match status" value="1"/>
</dbReference>
<dbReference type="AlphaFoldDB" id="A0A370S4U4"/>
<sequence>MGISNPFFATTAPANRGFRLRLLNDRPGIRLNRQPCALAAQFLLFLWIYNVNKLCEMHSFVTVVDTGSISEAARRMGVAKSMVSQRLQQLEKRLGSILLERGRHARLTESGEVFYRYCVRILADVDDAEGAVQTLQSSLHGSLRIAAPMAFSIRYLTPILSSFAVRYPQLQLDVDFDDRHVNLHEERYDAAIRIGELPDSSLVAKTITPNRHIICASPDYLAAHGTPQTPQELSRHFAMLYVNREPHGMWTLPVNNALESFRVRCRLRTNNAHQLMEAAKAGMGLAILPTFLAAQSIVAGELQEVLAPYAPRGGNISAVYRQSLRASPKLQALVSFLTEQIGSPPEWEQMLATHARQTG</sequence>
<dbReference type="SUPFAM" id="SSF53850">
    <property type="entry name" value="Periplasmic binding protein-like II"/>
    <property type="match status" value="1"/>
</dbReference>
<accession>A0A370S4U4</accession>
<dbReference type="GO" id="GO:0043565">
    <property type="term" value="F:sequence-specific DNA binding"/>
    <property type="evidence" value="ECO:0007669"/>
    <property type="project" value="TreeGrafter"/>
</dbReference>